<feature type="domain" description="SLH" evidence="2">
    <location>
        <begin position="1799"/>
        <end position="1859"/>
    </location>
</feature>
<dbReference type="InterPro" id="IPR001119">
    <property type="entry name" value="SLH_dom"/>
</dbReference>
<gene>
    <name evidence="3" type="ORF">DFP95_13113</name>
</gene>
<evidence type="ECO:0000313" key="3">
    <source>
        <dbReference type="EMBL" id="RED52747.1"/>
    </source>
</evidence>
<organism evidence="3 4">
    <name type="scientific">Cohnella lupini</name>
    <dbReference type="NCBI Taxonomy" id="1294267"/>
    <lineage>
        <taxon>Bacteria</taxon>
        <taxon>Bacillati</taxon>
        <taxon>Bacillota</taxon>
        <taxon>Bacilli</taxon>
        <taxon>Bacillales</taxon>
        <taxon>Paenibacillaceae</taxon>
        <taxon>Cohnella</taxon>
    </lineage>
</organism>
<dbReference type="OrthoDB" id="1007317at2"/>
<evidence type="ECO:0000313" key="4">
    <source>
        <dbReference type="Proteomes" id="UP000256869"/>
    </source>
</evidence>
<feature type="signal peptide" evidence="1">
    <location>
        <begin position="1"/>
        <end position="32"/>
    </location>
</feature>
<dbReference type="PROSITE" id="PS51272">
    <property type="entry name" value="SLH"/>
    <property type="match status" value="3"/>
</dbReference>
<dbReference type="Proteomes" id="UP000256869">
    <property type="component" value="Unassembled WGS sequence"/>
</dbReference>
<dbReference type="Pfam" id="PF00149">
    <property type="entry name" value="Metallophos"/>
    <property type="match status" value="1"/>
</dbReference>
<dbReference type="InterPro" id="IPR045383">
    <property type="entry name" value="DUF6528"/>
</dbReference>
<protein>
    <submittedName>
        <fullName evidence="3">S-layer family protein</fullName>
    </submittedName>
</protein>
<dbReference type="Gene3D" id="2.60.40.1080">
    <property type="match status" value="1"/>
</dbReference>
<proteinExistence type="predicted"/>
<evidence type="ECO:0000259" key="2">
    <source>
        <dbReference type="PROSITE" id="PS51272"/>
    </source>
</evidence>
<dbReference type="Gene3D" id="3.60.21.10">
    <property type="match status" value="1"/>
</dbReference>
<dbReference type="SUPFAM" id="SSF56300">
    <property type="entry name" value="Metallo-dependent phosphatases"/>
    <property type="match status" value="1"/>
</dbReference>
<feature type="domain" description="SLH" evidence="2">
    <location>
        <begin position="1926"/>
        <end position="1985"/>
    </location>
</feature>
<dbReference type="SUPFAM" id="SSF75011">
    <property type="entry name" value="3-carboxy-cis,cis-mucoante lactonizing enzyme"/>
    <property type="match status" value="1"/>
</dbReference>
<accession>A0A3D9HTF4</accession>
<keyword evidence="4" id="KW-1185">Reference proteome</keyword>
<dbReference type="EMBL" id="QRDY01000031">
    <property type="protein sequence ID" value="RED52747.1"/>
    <property type="molecule type" value="Genomic_DNA"/>
</dbReference>
<dbReference type="InterPro" id="IPR004843">
    <property type="entry name" value="Calcineurin-like_PHP"/>
</dbReference>
<sequence>MQITSKKYSKLLSILLLFSMILTIIPPMAASAAEPVSSLAGNGTMNDPYEIGNEAELLFAVGKMNTGDATYSVSKTYALTADIALTSNFPMINSFAGTLDGQGHKITGLVIAANNTTGNVGFIKNATGSALIKDLIIENASVIRNFTSVMRTQDGILVGYMTGTGHISGVQVTGSITESVTGAAGDHDHAVGGIVGSSYTGTANGTVIEDSFFKGTVKLDGTVGFKVAQVGGIVGFTTNTIVRRNIAMGDIYNYVTPNSNATYFNASLIAGLLTNNSPLNSNVAYEGTVHYKWDVLTGRVANKDIGSLYGNTPSPVTGSNNLSSEDIMMQRDEGSDQNPYRITTKPNTDNVVNAAITPKTPSDLREQATYEAMKWNFDTRWQMDAVNGYPVLSFKKDENAYQLFGDGTAADPFQIGNEEDLLFAVEKINDSDSIYSSAKAYILTSDIALTGNFPMIDNFSGVFDGHGHKITGLTIVAGDTGGNAGFIRNAVGSALIKDLIIEGASFNRRFTSVARSQDGILVGYLSQTSHISGVQVTGSITVTVSGAAGDHDHVVGGIVGSAYTTTVDGTTIEDSFFNGTVKIDGDTAFKVAEAGGIVGTTTNSIVRRNIAMGDIYNYATPTATATYFNASLIAGVLTNNSTFDNNVAYKGTIHYKWDVLTEGSTNKDIGSLYANTPAPVKGSNNLASEDIMMQRDEGSDQNPYRITSKSRYDNVVNEYISLKTPAELAQKAAYEAINWDFDTRWKMDAVNGYPVLKFISDSAEHEEPLYTIAAFSDMHIDYGLQDNADTVRQQTRKAMAKIKDEEDPDVVIISGDSISTHGSPIWDDATFDKVTSQMTDAFKQTTKDGKVLYTNGNHDYEVGLTEYNSGAYIDAMMQADVGAYEDVLYEDAVRKTNLIAYHYEIDGIHFIGINTPYNGDGAITDSIYTPESIEWVKNILAGIGQEEQVIVMGHYGLLDSRGLTPDYGLHNSNGMEAELKRILLDHPNLLYIYGHDHGGPEQFIERDTYERVTPYNADGSIEPVRNARSSGFVSSFAGSLSYYNNRFNAGALSAAQPLVVQSLMIYVYADHYELQMKNYGEQTGAVATPRSFKIPFKKLITSSEYTIDRGRSTVTDIAHKTTIGDFIQGFDQANEIKVYDLAGTEITDKGRYVRSDMTVKRIVNGAEGDSLRVLVNKAALNSDGPYPLSTVPSSADTEMVVGADQKDNKIVVYNQNSPDWNDSGSVVWSWKPTTAEGFRNIGKYTNVSDAKLRYSDFYGGYVALTTASGGFVGVIDYETGESLFSRNNVVENNPHSIELLPDGNIAVASSTGNAITLYASSQGDSNGYYSRVSLPGAHGVTWDPKRDVLWAIGDYQVVAYKITGTAEQPVLTLQEDLATDLPFVQGDIGAWGHDLYPVYGNNDLFWVVTGDNVFQFNAATLTVSTDYEGYNDIYSKNMKSIGNQPFSGTIIRAVPNETLNPNWNTEKVEIYRPDGQGGYTKEERTQIRETFYKARVWYYTYQTAAGVAPSVTKVTVSPATIEVQKGETQKFRAIVTAQGGAPESVTWAVYGNQAANTAITNDGTLTIAADETATTLTVTATSAFDGTKVGTGTVTVTDEPVQPIILQRIVQPGNIAELANGTPKTAEALGLPASVTLATYGGGTTTMPAAVHWNVASSSYNPSLASAQTFTVNGAVTLPDGVTNPDDVPLTVTVSVSVKARSSDGSAPTYYTITASAGENGSISPSGTVNVVRGGSQSFTIKANDGYKIAGVTADGQNIGNVSTYSFSNVTASHSISASFVKEEIVITPPDESTDKPTDKPNLDDVKAGAWYNDDVDFVVAHGLMKGTGDHTFSPNAELTRGMIATILGQHYGLDVSKYGENSFDDVDSNKYYAPYVEWVRDVGIAGGIGNNKFDPNAPIIRQDLAVILMRYAGVAGLNLPVVKENTGFKDDADISTYAKDAVKTFFMAGIFTGKPGGKFDPKGVITRAEVAAILHRFIETAIKE</sequence>
<keyword evidence="1" id="KW-0732">Signal</keyword>
<feature type="chain" id="PRO_5017761545" evidence="1">
    <location>
        <begin position="33"/>
        <end position="1985"/>
    </location>
</feature>
<dbReference type="PANTHER" id="PTHR43143:SF1">
    <property type="entry name" value="SERINE_THREONINE-PROTEIN PHOSPHATASE CPPED1"/>
    <property type="match status" value="1"/>
</dbReference>
<dbReference type="GO" id="GO:0016787">
    <property type="term" value="F:hydrolase activity"/>
    <property type="evidence" value="ECO:0007669"/>
    <property type="project" value="InterPro"/>
</dbReference>
<name>A0A3D9HTF4_9BACL</name>
<reference evidence="3 4" key="1">
    <citation type="submission" date="2018-07" db="EMBL/GenBank/DDBJ databases">
        <title>Genomic Encyclopedia of Type Strains, Phase III (KMG-III): the genomes of soil and plant-associated and newly described type strains.</title>
        <authorList>
            <person name="Whitman W."/>
        </authorList>
    </citation>
    <scope>NUCLEOTIDE SEQUENCE [LARGE SCALE GENOMIC DNA]</scope>
    <source>
        <strain evidence="3 4">CECT 8236</strain>
    </source>
</reference>
<evidence type="ECO:0000256" key="1">
    <source>
        <dbReference type="SAM" id="SignalP"/>
    </source>
</evidence>
<feature type="domain" description="SLH" evidence="2">
    <location>
        <begin position="1860"/>
        <end position="1923"/>
    </location>
</feature>
<dbReference type="InterPro" id="IPR051918">
    <property type="entry name" value="STPP_CPPED1"/>
</dbReference>
<dbReference type="InterPro" id="IPR029052">
    <property type="entry name" value="Metallo-depent_PP-like"/>
</dbReference>
<comment type="caution">
    <text evidence="3">The sequence shown here is derived from an EMBL/GenBank/DDBJ whole genome shotgun (WGS) entry which is preliminary data.</text>
</comment>
<dbReference type="Pfam" id="PF20138">
    <property type="entry name" value="DUF6528"/>
    <property type="match status" value="1"/>
</dbReference>
<dbReference type="Gene3D" id="2.160.20.110">
    <property type="match status" value="2"/>
</dbReference>
<dbReference type="Pfam" id="PF00395">
    <property type="entry name" value="SLH"/>
    <property type="match status" value="3"/>
</dbReference>
<dbReference type="PANTHER" id="PTHR43143">
    <property type="entry name" value="METALLOPHOSPHOESTERASE, CALCINEURIN SUPERFAMILY"/>
    <property type="match status" value="1"/>
</dbReference>
<dbReference type="RefSeq" id="WP_115995670.1">
    <property type="nucleotide sequence ID" value="NZ_QRDY01000031.1"/>
</dbReference>